<protein>
    <recommendedName>
        <fullName evidence="7">MotA/TolQ/ExbB proton channel domain-containing protein</fullName>
    </recommendedName>
</protein>
<comment type="subcellular location">
    <subcellularLocation>
        <location evidence="1">Cell membrane</location>
        <topology evidence="1">Multi-pass membrane protein</topology>
    </subcellularLocation>
</comment>
<evidence type="ECO:0000256" key="2">
    <source>
        <dbReference type="ARBA" id="ARBA00022475"/>
    </source>
</evidence>
<proteinExistence type="predicted"/>
<name>A0A3B0U769_9ZZZZ</name>
<dbReference type="Pfam" id="PF01618">
    <property type="entry name" value="MotA_ExbB"/>
    <property type="match status" value="1"/>
</dbReference>
<accession>A0A3B0U769</accession>
<feature type="transmembrane region" description="Helical" evidence="6">
    <location>
        <begin position="98"/>
        <end position="120"/>
    </location>
</feature>
<reference evidence="8" key="1">
    <citation type="submission" date="2018-06" db="EMBL/GenBank/DDBJ databases">
        <authorList>
            <person name="Zhirakovskaya E."/>
        </authorList>
    </citation>
    <scope>NUCLEOTIDE SEQUENCE</scope>
</reference>
<feature type="transmembrane region" description="Helical" evidence="6">
    <location>
        <begin position="56"/>
        <end position="78"/>
    </location>
</feature>
<dbReference type="EMBL" id="UOES01000074">
    <property type="protein sequence ID" value="VAW26198.1"/>
    <property type="molecule type" value="Genomic_DNA"/>
</dbReference>
<feature type="domain" description="MotA/TolQ/ExbB proton channel" evidence="7">
    <location>
        <begin position="41"/>
        <end position="113"/>
    </location>
</feature>
<evidence type="ECO:0000256" key="6">
    <source>
        <dbReference type="SAM" id="Phobius"/>
    </source>
</evidence>
<feature type="transmembrane region" description="Helical" evidence="6">
    <location>
        <begin position="12"/>
        <end position="35"/>
    </location>
</feature>
<sequence>MLTYFNEGGVLFMGMLSIVFLLVFIMSIKNALVIFSKEGDKEKISSQISSIKSLGLFALVLGFLGQFLGLFQAFSIIAEVGSISPAILANGLKVSSITSIYGMIIFLVAYLLWLGLNAMLKKK</sequence>
<keyword evidence="4 6" id="KW-1133">Transmembrane helix</keyword>
<evidence type="ECO:0000256" key="1">
    <source>
        <dbReference type="ARBA" id="ARBA00004651"/>
    </source>
</evidence>
<dbReference type="InterPro" id="IPR002898">
    <property type="entry name" value="MotA_ExbB_proton_chnl"/>
</dbReference>
<organism evidence="8">
    <name type="scientific">hydrothermal vent metagenome</name>
    <dbReference type="NCBI Taxonomy" id="652676"/>
    <lineage>
        <taxon>unclassified sequences</taxon>
        <taxon>metagenomes</taxon>
        <taxon>ecological metagenomes</taxon>
    </lineage>
</organism>
<evidence type="ECO:0000256" key="3">
    <source>
        <dbReference type="ARBA" id="ARBA00022692"/>
    </source>
</evidence>
<keyword evidence="2" id="KW-1003">Cell membrane</keyword>
<evidence type="ECO:0000256" key="4">
    <source>
        <dbReference type="ARBA" id="ARBA00022989"/>
    </source>
</evidence>
<dbReference type="AlphaFoldDB" id="A0A3B0U769"/>
<evidence type="ECO:0000256" key="5">
    <source>
        <dbReference type="ARBA" id="ARBA00023136"/>
    </source>
</evidence>
<gene>
    <name evidence="8" type="ORF">MNBD_BACTEROID06-1154</name>
</gene>
<keyword evidence="3 6" id="KW-0812">Transmembrane</keyword>
<evidence type="ECO:0000259" key="7">
    <source>
        <dbReference type="Pfam" id="PF01618"/>
    </source>
</evidence>
<evidence type="ECO:0000313" key="8">
    <source>
        <dbReference type="EMBL" id="VAW26198.1"/>
    </source>
</evidence>
<keyword evidence="5 6" id="KW-0472">Membrane</keyword>
<dbReference type="GO" id="GO:0005886">
    <property type="term" value="C:plasma membrane"/>
    <property type="evidence" value="ECO:0007669"/>
    <property type="project" value="UniProtKB-SubCell"/>
</dbReference>